<proteinExistence type="predicted"/>
<evidence type="ECO:0008006" key="4">
    <source>
        <dbReference type="Google" id="ProtNLM"/>
    </source>
</evidence>
<dbReference type="EMBL" id="FXUV01000085">
    <property type="protein sequence ID" value="SMQ13592.1"/>
    <property type="molecule type" value="Genomic_DNA"/>
</dbReference>
<evidence type="ECO:0000313" key="2">
    <source>
        <dbReference type="EMBL" id="SNB74926.1"/>
    </source>
</evidence>
<dbReference type="EMBL" id="FXUV02000034">
    <property type="protein sequence ID" value="SNB74926.1"/>
    <property type="molecule type" value="Genomic_DNA"/>
</dbReference>
<protein>
    <recommendedName>
        <fullName evidence="4">Periplasmic copper-binding protein NosD beta helix domain-containing protein</fullName>
    </recommendedName>
</protein>
<name>A0A238HJI9_9NEIS</name>
<evidence type="ECO:0000313" key="1">
    <source>
        <dbReference type="EMBL" id="SMQ13592.1"/>
    </source>
</evidence>
<sequence>MYLDAESGHNTFTGNTISNNEFFYHIYRGKLPSIWLGARDGNRSYCSLDAGYNFGSGQSDKDFANGNVIENNKIRCLSPSKMIHDNGENNRISNNKTV</sequence>
<dbReference type="STRING" id="1522312.GCA_900177895_00771"/>
<dbReference type="RefSeq" id="WP_095063500.1">
    <property type="nucleotide sequence ID" value="NZ_FXUV02000034.1"/>
</dbReference>
<reference evidence="1" key="1">
    <citation type="submission" date="2017-05" db="EMBL/GenBank/DDBJ databases">
        <authorList>
            <person name="Song R."/>
            <person name="Chenine A.L."/>
            <person name="Ruprecht R.M."/>
        </authorList>
    </citation>
    <scope>NUCLEOTIDE SEQUENCE</scope>
    <source>
        <strain evidence="1">Kingella_eburonensis</strain>
    </source>
</reference>
<reference evidence="2 3" key="2">
    <citation type="submission" date="2017-06" db="EMBL/GenBank/DDBJ databases">
        <authorList>
            <person name="Kim H.J."/>
            <person name="Triplett B.A."/>
        </authorList>
    </citation>
    <scope>NUCLEOTIDE SEQUENCE [LARGE SCALE GENOMIC DNA]</scope>
    <source>
        <strain evidence="2">Kingella_eburonensis</strain>
    </source>
</reference>
<dbReference type="OrthoDB" id="7200459at2"/>
<dbReference type="Proteomes" id="UP000215450">
    <property type="component" value="Unassembled WGS sequence"/>
</dbReference>
<keyword evidence="3" id="KW-1185">Reference proteome</keyword>
<gene>
    <name evidence="1" type="ORF">KEBURONENSIS_00659</name>
    <name evidence="2" type="ORF">KEBURONENSIS_01544</name>
</gene>
<organism evidence="1">
    <name type="scientific">Kingella negevensis</name>
    <dbReference type="NCBI Taxonomy" id="1522312"/>
    <lineage>
        <taxon>Bacteria</taxon>
        <taxon>Pseudomonadati</taxon>
        <taxon>Pseudomonadota</taxon>
        <taxon>Betaproteobacteria</taxon>
        <taxon>Neisseriales</taxon>
        <taxon>Neisseriaceae</taxon>
        <taxon>Kingella</taxon>
    </lineage>
</organism>
<accession>A0A238HJI9</accession>
<dbReference type="AlphaFoldDB" id="A0A238HJI9"/>
<evidence type="ECO:0000313" key="3">
    <source>
        <dbReference type="Proteomes" id="UP000215450"/>
    </source>
</evidence>